<dbReference type="Proteomes" id="UP000000314">
    <property type="component" value="Chromosome 4"/>
</dbReference>
<dbReference type="AlphaFoldDB" id="C4R8N6"/>
<feature type="region of interest" description="Disordered" evidence="1">
    <location>
        <begin position="1"/>
        <end position="75"/>
    </location>
</feature>
<dbReference type="GeneID" id="8200595"/>
<protein>
    <submittedName>
        <fullName evidence="2">Uncharacterized protein</fullName>
    </submittedName>
</protein>
<evidence type="ECO:0000313" key="3">
    <source>
        <dbReference type="Proteomes" id="UP000000314"/>
    </source>
</evidence>
<dbReference type="EMBL" id="FN392322">
    <property type="protein sequence ID" value="CAY71961.1"/>
    <property type="molecule type" value="Genomic_DNA"/>
</dbReference>
<proteinExistence type="predicted"/>
<feature type="compositionally biased region" description="Low complexity" evidence="1">
    <location>
        <begin position="10"/>
        <end position="24"/>
    </location>
</feature>
<feature type="compositionally biased region" description="Polar residues" evidence="1">
    <location>
        <begin position="56"/>
        <end position="69"/>
    </location>
</feature>
<dbReference type="HOGENOM" id="CLU_1166222_0_0_1"/>
<feature type="compositionally biased region" description="Polar residues" evidence="1">
    <location>
        <begin position="31"/>
        <end position="49"/>
    </location>
</feature>
<gene>
    <name evidence="2" type="ordered locus">PAS_chr4_0699</name>
</gene>
<dbReference type="FunCoup" id="C4R8N6">
    <property type="interactions" value="57"/>
</dbReference>
<dbReference type="InParanoid" id="C4R8N6"/>
<evidence type="ECO:0000256" key="1">
    <source>
        <dbReference type="SAM" id="MobiDB-lite"/>
    </source>
</evidence>
<dbReference type="eggNOG" id="ENOG502T2JU">
    <property type="taxonomic scope" value="Eukaryota"/>
</dbReference>
<dbReference type="KEGG" id="ppa:PAS_chr4_0699"/>
<sequence length="238" mass="27015">MSRQVLKLQNPNSRSRSRSRSNSPTKLFGSVTPSGTRSRSNTPSLSASPTKEILMPSSTLQQTDPSELLKSSRNEIRKRSPSFTIYQDDCYYRDTLQYTQQNELASVDDSDKENAGTTQKKEITQPAVLSSQRSPLSDLSIYQFPGFMNLHNADDKSSISVLRPKTPLTTTWMISTENKSKKLYIPSFITPPKRNRVIKYVSSLNNKQKGPKRLDFTDDCRDLNTLLPKPISLHYDNF</sequence>
<dbReference type="RefSeq" id="XP_002494140.1">
    <property type="nucleotide sequence ID" value="XM_002494095.1"/>
</dbReference>
<accession>C4R8N6</accession>
<evidence type="ECO:0000313" key="2">
    <source>
        <dbReference type="EMBL" id="CAY71961.1"/>
    </source>
</evidence>
<dbReference type="OrthoDB" id="3980901at2759"/>
<organism evidence="2 3">
    <name type="scientific">Komagataella phaffii (strain GS115 / ATCC 20864)</name>
    <name type="common">Yeast</name>
    <name type="synonym">Pichia pastoris</name>
    <dbReference type="NCBI Taxonomy" id="644223"/>
    <lineage>
        <taxon>Eukaryota</taxon>
        <taxon>Fungi</taxon>
        <taxon>Dikarya</taxon>
        <taxon>Ascomycota</taxon>
        <taxon>Saccharomycotina</taxon>
        <taxon>Pichiomycetes</taxon>
        <taxon>Pichiales</taxon>
        <taxon>Pichiaceae</taxon>
        <taxon>Komagataella</taxon>
    </lineage>
</organism>
<keyword evidence="3" id="KW-1185">Reference proteome</keyword>
<reference evidence="2 3" key="1">
    <citation type="journal article" date="2009" name="Nat. Biotechnol.">
        <title>Genome sequence of the recombinant protein production host Pichia pastoris.</title>
        <authorList>
            <person name="De Schutter K."/>
            <person name="Lin Y.C."/>
            <person name="Tiels P."/>
            <person name="Van Hecke A."/>
            <person name="Glinka S."/>
            <person name="Weber-Lehmann J."/>
            <person name="Rouze P."/>
            <person name="Van de Peer Y."/>
            <person name="Callewaert N."/>
        </authorList>
    </citation>
    <scope>NUCLEOTIDE SEQUENCE [LARGE SCALE GENOMIC DNA]</scope>
    <source>
        <strain evidence="3">GS115 / ATCC 20864</strain>
    </source>
</reference>
<feature type="region of interest" description="Disordered" evidence="1">
    <location>
        <begin position="103"/>
        <end position="129"/>
    </location>
</feature>
<name>C4R8N6_KOMPG</name>